<protein>
    <submittedName>
        <fullName evidence="1">Uncharacterized protein</fullName>
    </submittedName>
</protein>
<dbReference type="Proteomes" id="UP001232148">
    <property type="component" value="Unassembled WGS sequence"/>
</dbReference>
<organism evidence="1 2">
    <name type="scientific">Colletotrichum zoysiae</name>
    <dbReference type="NCBI Taxonomy" id="1216348"/>
    <lineage>
        <taxon>Eukaryota</taxon>
        <taxon>Fungi</taxon>
        <taxon>Dikarya</taxon>
        <taxon>Ascomycota</taxon>
        <taxon>Pezizomycotina</taxon>
        <taxon>Sordariomycetes</taxon>
        <taxon>Hypocreomycetidae</taxon>
        <taxon>Glomerellales</taxon>
        <taxon>Glomerellaceae</taxon>
        <taxon>Colletotrichum</taxon>
        <taxon>Colletotrichum graminicola species complex</taxon>
    </lineage>
</organism>
<proteinExistence type="predicted"/>
<evidence type="ECO:0000313" key="2">
    <source>
        <dbReference type="Proteomes" id="UP001232148"/>
    </source>
</evidence>
<dbReference type="EMBL" id="MU842862">
    <property type="protein sequence ID" value="KAK2029561.1"/>
    <property type="molecule type" value="Genomic_DNA"/>
</dbReference>
<sequence length="143" mass="15880">MQLFRVWTQDNKQSPWCTRTLGRKGRAKRSGGPGISLSSKIDVIRGVPLKMGSNTLGTAHSFDHHGQAYSWSVSNLSLAMNTLYFRNAGGNLLARRKKRPDGMMGGGSTPIFEVFVPPRTMDMDMIIVAGLAAAEYWDKYKQE</sequence>
<dbReference type="AlphaFoldDB" id="A0AAD9M0M6"/>
<reference evidence="1" key="1">
    <citation type="submission" date="2021-06" db="EMBL/GenBank/DDBJ databases">
        <title>Comparative genomics, transcriptomics and evolutionary studies reveal genomic signatures of adaptation to plant cell wall in hemibiotrophic fungi.</title>
        <authorList>
            <consortium name="DOE Joint Genome Institute"/>
            <person name="Baroncelli R."/>
            <person name="Diaz J.F."/>
            <person name="Benocci T."/>
            <person name="Peng M."/>
            <person name="Battaglia E."/>
            <person name="Haridas S."/>
            <person name="Andreopoulos W."/>
            <person name="Labutti K."/>
            <person name="Pangilinan J."/>
            <person name="Floch G.L."/>
            <person name="Makela M.R."/>
            <person name="Henrissat B."/>
            <person name="Grigoriev I.V."/>
            <person name="Crouch J.A."/>
            <person name="De Vries R.P."/>
            <person name="Sukno S.A."/>
            <person name="Thon M.R."/>
        </authorList>
    </citation>
    <scope>NUCLEOTIDE SEQUENCE</scope>
    <source>
        <strain evidence="1">MAFF235873</strain>
    </source>
</reference>
<comment type="caution">
    <text evidence="1">The sequence shown here is derived from an EMBL/GenBank/DDBJ whole genome shotgun (WGS) entry which is preliminary data.</text>
</comment>
<evidence type="ECO:0000313" key="1">
    <source>
        <dbReference type="EMBL" id="KAK2029561.1"/>
    </source>
</evidence>
<gene>
    <name evidence="1" type="ORF">LX32DRAFT_727896</name>
</gene>
<name>A0AAD9M0M6_9PEZI</name>
<keyword evidence="2" id="KW-1185">Reference proteome</keyword>
<accession>A0AAD9M0M6</accession>